<evidence type="ECO:0000313" key="5">
    <source>
        <dbReference type="EMBL" id="MDD0815406.1"/>
    </source>
</evidence>
<dbReference type="InterPro" id="IPR043128">
    <property type="entry name" value="Rev_trsase/Diguanyl_cyclase"/>
</dbReference>
<organism evidence="5 6">
    <name type="scientific">Curvibacter microcysteis</name>
    <dbReference type="NCBI Taxonomy" id="3026419"/>
    <lineage>
        <taxon>Bacteria</taxon>
        <taxon>Pseudomonadati</taxon>
        <taxon>Pseudomonadota</taxon>
        <taxon>Betaproteobacteria</taxon>
        <taxon>Burkholderiales</taxon>
        <taxon>Comamonadaceae</taxon>
        <taxon>Curvibacter</taxon>
    </lineage>
</organism>
<proteinExistence type="predicted"/>
<accession>A0ABT5MG46</accession>
<dbReference type="EMBL" id="JAQSIO010000004">
    <property type="protein sequence ID" value="MDD0815406.1"/>
    <property type="molecule type" value="Genomic_DNA"/>
</dbReference>
<evidence type="ECO:0000259" key="4">
    <source>
        <dbReference type="PROSITE" id="PS50887"/>
    </source>
</evidence>
<dbReference type="EC" id="2.7.7.65" evidence="1"/>
<protein>
    <recommendedName>
        <fullName evidence="1">diguanylate cyclase</fullName>
        <ecNumber evidence="1">2.7.7.65</ecNumber>
    </recommendedName>
</protein>
<feature type="compositionally biased region" description="Basic and acidic residues" evidence="3">
    <location>
        <begin position="337"/>
        <end position="351"/>
    </location>
</feature>
<dbReference type="RefSeq" id="WP_273927105.1">
    <property type="nucleotide sequence ID" value="NZ_JAQSIN010000001.1"/>
</dbReference>
<dbReference type="Pfam" id="PF00990">
    <property type="entry name" value="GGDEF"/>
    <property type="match status" value="1"/>
</dbReference>
<reference evidence="5 6" key="1">
    <citation type="submission" date="2023-02" db="EMBL/GenBank/DDBJ databases">
        <title>Bacterial whole genome sequence for Curvibacter sp. HBC28.</title>
        <authorList>
            <person name="Le V."/>
            <person name="Ko S.-R."/>
            <person name="Ahn C.-Y."/>
            <person name="Oh H.-M."/>
        </authorList>
    </citation>
    <scope>NUCLEOTIDE SEQUENCE [LARGE SCALE GENOMIC DNA]</scope>
    <source>
        <strain evidence="5 6">HBC28</strain>
    </source>
</reference>
<evidence type="ECO:0000313" key="6">
    <source>
        <dbReference type="Proteomes" id="UP001528672"/>
    </source>
</evidence>
<name>A0ABT5MG46_9BURK</name>
<dbReference type="PANTHER" id="PTHR45138:SF9">
    <property type="entry name" value="DIGUANYLATE CYCLASE DGCM-RELATED"/>
    <property type="match status" value="1"/>
</dbReference>
<dbReference type="InterPro" id="IPR029787">
    <property type="entry name" value="Nucleotide_cyclase"/>
</dbReference>
<dbReference type="CDD" id="cd01949">
    <property type="entry name" value="GGDEF"/>
    <property type="match status" value="1"/>
</dbReference>
<dbReference type="InterPro" id="IPR050469">
    <property type="entry name" value="Diguanylate_Cyclase"/>
</dbReference>
<evidence type="ECO:0000256" key="2">
    <source>
        <dbReference type="ARBA" id="ARBA00034247"/>
    </source>
</evidence>
<feature type="region of interest" description="Disordered" evidence="3">
    <location>
        <begin position="337"/>
        <end position="356"/>
    </location>
</feature>
<gene>
    <name evidence="5" type="ORF">PSQ39_12275</name>
</gene>
<comment type="catalytic activity">
    <reaction evidence="2">
        <text>2 GTP = 3',3'-c-di-GMP + 2 diphosphate</text>
        <dbReference type="Rhea" id="RHEA:24898"/>
        <dbReference type="ChEBI" id="CHEBI:33019"/>
        <dbReference type="ChEBI" id="CHEBI:37565"/>
        <dbReference type="ChEBI" id="CHEBI:58805"/>
        <dbReference type="EC" id="2.7.7.65"/>
    </reaction>
</comment>
<sequence>MADRSPYDIAKETLKQLSLRKLIPSPDNYQALFHEVAGTRHVVNFPEEALRGIGRVLPGQTPAQQRLLAQFDTAVTQRSWVGVQAALVGLATQPLVATPAHIQDKTAISEDLMAELREQIARLVENILPMVGADDPRLQQQAEQLMHYARQPAAEAATLKLMLGNLSFRLSFASEDQLAIKSTLLALLHLLFTNIGELAVDDRWLKGQIDALVSASTPPLTLRRLDDVQARLKDVIFKQSEAKARAMEAQDEMKQMLAAFIDRLSTMTEHSGSYQGTIEHCARQLESAETLADITPVLQEAIQATRSMSIDTLHMRDELREMRERTEQADAALRRMQEELDRASSQARHDPLTGALNRKGLDETLKREIARARRQDTPMCVALLDLDNFKKLNDTLGHDTGDAALLHLVQVARSAIRPQDSLARYGGEEFLVVLPDTDQDKGVEVMKRLQRELTKKYFLKDNEKVLITFSAGVAQVGAEEDTAEAIKRADQAMYLAKRSGKNRVVAA</sequence>
<evidence type="ECO:0000256" key="1">
    <source>
        <dbReference type="ARBA" id="ARBA00012528"/>
    </source>
</evidence>
<dbReference type="SMART" id="SM00267">
    <property type="entry name" value="GGDEF"/>
    <property type="match status" value="1"/>
</dbReference>
<evidence type="ECO:0000256" key="3">
    <source>
        <dbReference type="SAM" id="MobiDB-lite"/>
    </source>
</evidence>
<comment type="caution">
    <text evidence="5">The sequence shown here is derived from an EMBL/GenBank/DDBJ whole genome shotgun (WGS) entry which is preliminary data.</text>
</comment>
<dbReference type="SUPFAM" id="SSF55073">
    <property type="entry name" value="Nucleotide cyclase"/>
    <property type="match status" value="1"/>
</dbReference>
<dbReference type="Proteomes" id="UP001528672">
    <property type="component" value="Unassembled WGS sequence"/>
</dbReference>
<dbReference type="Gene3D" id="3.30.70.270">
    <property type="match status" value="1"/>
</dbReference>
<feature type="domain" description="GGDEF" evidence="4">
    <location>
        <begin position="377"/>
        <end position="507"/>
    </location>
</feature>
<dbReference type="PANTHER" id="PTHR45138">
    <property type="entry name" value="REGULATORY COMPONENTS OF SENSORY TRANSDUCTION SYSTEM"/>
    <property type="match status" value="1"/>
</dbReference>
<dbReference type="InterPro" id="IPR000160">
    <property type="entry name" value="GGDEF_dom"/>
</dbReference>
<dbReference type="NCBIfam" id="TIGR00254">
    <property type="entry name" value="GGDEF"/>
    <property type="match status" value="1"/>
</dbReference>
<dbReference type="PROSITE" id="PS50887">
    <property type="entry name" value="GGDEF"/>
    <property type="match status" value="1"/>
</dbReference>
<keyword evidence="6" id="KW-1185">Reference proteome</keyword>